<keyword evidence="4" id="KW-0560">Oxidoreductase</keyword>
<dbReference type="GO" id="GO:0070483">
    <property type="term" value="P:detection of hypoxia"/>
    <property type="evidence" value="ECO:0007669"/>
    <property type="project" value="UniProtKB-ARBA"/>
</dbReference>
<evidence type="ECO:0000256" key="4">
    <source>
        <dbReference type="ARBA" id="ARBA00023002"/>
    </source>
</evidence>
<protein>
    <recommendedName>
        <fullName evidence="2">cysteine dioxygenase</fullName>
        <ecNumber evidence="2">1.13.11.20</ecNumber>
    </recommendedName>
</protein>
<sequence length="251" mass="26944">MVSALHSKISERTVHTNAGSSKLQQLYSTAKSTLSGAEQPGPAEVDKLKAALAAVPLHELGLQKPIQDPPKSIEAPRGLQGWFHKRQSRAPPITYLHVHEDSDISIGIFCLPANASLPLHNHPGMTVLSRVLYGSMQVRGLDLVPREEHATDGSDPVAAVALETVLDSSSQPAVLFPKSGGNIHQFTAVTPCAVLDVLSPPYSPGTGRDCTYYAEQPVNSNKVALKEVQPPAEFMVKSARYLGLQIDPHGR</sequence>
<comment type="similarity">
    <text evidence="1">Belongs to the cysteine dioxygenase family.</text>
</comment>
<reference evidence="8 9" key="1">
    <citation type="journal article" date="2024" name="Nat. Commun.">
        <title>Phylogenomics reveals the evolutionary origins of lichenization in chlorophyte algae.</title>
        <authorList>
            <person name="Puginier C."/>
            <person name="Libourel C."/>
            <person name="Otte J."/>
            <person name="Skaloud P."/>
            <person name="Haon M."/>
            <person name="Grisel S."/>
            <person name="Petersen M."/>
            <person name="Berrin J.G."/>
            <person name="Delaux P.M."/>
            <person name="Dal Grande F."/>
            <person name="Keller J."/>
        </authorList>
    </citation>
    <scope>NUCLEOTIDE SEQUENCE [LARGE SCALE GENOMIC DNA]</scope>
    <source>
        <strain evidence="8 9">SAG 2145</strain>
    </source>
</reference>
<dbReference type="GO" id="GO:0017172">
    <property type="term" value="F:cysteine dioxygenase activity"/>
    <property type="evidence" value="ECO:0007669"/>
    <property type="project" value="UniProtKB-EC"/>
</dbReference>
<keyword evidence="9" id="KW-1185">Reference proteome</keyword>
<feature type="region of interest" description="Disordered" evidence="7">
    <location>
        <begin position="1"/>
        <end position="21"/>
    </location>
</feature>
<evidence type="ECO:0000256" key="5">
    <source>
        <dbReference type="ARBA" id="ARBA00023004"/>
    </source>
</evidence>
<evidence type="ECO:0000256" key="7">
    <source>
        <dbReference type="SAM" id="MobiDB-lite"/>
    </source>
</evidence>
<name>A0AAW1S1K2_9CHLO</name>
<evidence type="ECO:0000313" key="9">
    <source>
        <dbReference type="Proteomes" id="UP001438707"/>
    </source>
</evidence>
<dbReference type="AlphaFoldDB" id="A0AAW1S1K2"/>
<evidence type="ECO:0000256" key="1">
    <source>
        <dbReference type="ARBA" id="ARBA00006622"/>
    </source>
</evidence>
<comment type="caution">
    <text evidence="8">The sequence shown here is derived from an EMBL/GenBank/DDBJ whole genome shotgun (WGS) entry which is preliminary data.</text>
</comment>
<dbReference type="CDD" id="cd20289">
    <property type="entry name" value="cupin_ADO"/>
    <property type="match status" value="1"/>
</dbReference>
<dbReference type="PANTHER" id="PTHR22966">
    <property type="entry name" value="2-AMINOETHANETHIOL DIOXYGENASE"/>
    <property type="match status" value="1"/>
</dbReference>
<dbReference type="EC" id="1.13.11.20" evidence="2"/>
<keyword evidence="5" id="KW-0408">Iron</keyword>
<dbReference type="GO" id="GO:0046872">
    <property type="term" value="F:metal ion binding"/>
    <property type="evidence" value="ECO:0007669"/>
    <property type="project" value="UniProtKB-KW"/>
</dbReference>
<organism evidence="8 9">
    <name type="scientific">Apatococcus lobatus</name>
    <dbReference type="NCBI Taxonomy" id="904363"/>
    <lineage>
        <taxon>Eukaryota</taxon>
        <taxon>Viridiplantae</taxon>
        <taxon>Chlorophyta</taxon>
        <taxon>core chlorophytes</taxon>
        <taxon>Trebouxiophyceae</taxon>
        <taxon>Chlorellales</taxon>
        <taxon>Chlorellaceae</taxon>
        <taxon>Apatococcus</taxon>
    </lineage>
</organism>
<dbReference type="InterPro" id="IPR012864">
    <property type="entry name" value="PCO/ADO"/>
</dbReference>
<accession>A0AAW1S1K2</accession>
<evidence type="ECO:0000256" key="6">
    <source>
        <dbReference type="ARBA" id="ARBA00024284"/>
    </source>
</evidence>
<proteinExistence type="inferred from homology"/>
<dbReference type="PANTHER" id="PTHR22966:SF61">
    <property type="entry name" value="2-AMINOETHANETHIOL DIOXYGENASE"/>
    <property type="match status" value="1"/>
</dbReference>
<dbReference type="Proteomes" id="UP001438707">
    <property type="component" value="Unassembled WGS sequence"/>
</dbReference>
<gene>
    <name evidence="8" type="ORF">WJX74_005862</name>
</gene>
<keyword evidence="3" id="KW-0479">Metal-binding</keyword>
<comment type="catalytic activity">
    <reaction evidence="6">
        <text>L-cysteine + O2 = 3-sulfino-L-alanine + H(+)</text>
        <dbReference type="Rhea" id="RHEA:20441"/>
        <dbReference type="ChEBI" id="CHEBI:15378"/>
        <dbReference type="ChEBI" id="CHEBI:15379"/>
        <dbReference type="ChEBI" id="CHEBI:35235"/>
        <dbReference type="ChEBI" id="CHEBI:61085"/>
        <dbReference type="EC" id="1.13.11.20"/>
    </reaction>
    <physiologicalReaction direction="left-to-right" evidence="6">
        <dbReference type="Rhea" id="RHEA:20442"/>
    </physiologicalReaction>
</comment>
<dbReference type="SUPFAM" id="SSF51182">
    <property type="entry name" value="RmlC-like cupins"/>
    <property type="match status" value="1"/>
</dbReference>
<evidence type="ECO:0000313" key="8">
    <source>
        <dbReference type="EMBL" id="KAK9840225.1"/>
    </source>
</evidence>
<evidence type="ECO:0000256" key="2">
    <source>
        <dbReference type="ARBA" id="ARBA00013133"/>
    </source>
</evidence>
<dbReference type="InterPro" id="IPR011051">
    <property type="entry name" value="RmlC_Cupin_sf"/>
</dbReference>
<evidence type="ECO:0000256" key="3">
    <source>
        <dbReference type="ARBA" id="ARBA00022723"/>
    </source>
</evidence>
<dbReference type="Gene3D" id="2.60.120.10">
    <property type="entry name" value="Jelly Rolls"/>
    <property type="match status" value="1"/>
</dbReference>
<dbReference type="EMBL" id="JALJOS010000004">
    <property type="protein sequence ID" value="KAK9840225.1"/>
    <property type="molecule type" value="Genomic_DNA"/>
</dbReference>
<dbReference type="InterPro" id="IPR014710">
    <property type="entry name" value="RmlC-like_jellyroll"/>
</dbReference>
<dbReference type="Pfam" id="PF07847">
    <property type="entry name" value="PCO_ADO"/>
    <property type="match status" value="1"/>
</dbReference>